<reference evidence="1 2" key="2">
    <citation type="submission" date="2018-03" db="EMBL/GenBank/DDBJ databases">
        <title>The ancient ancestry and fast evolution of plastids.</title>
        <authorList>
            <person name="Moore K.R."/>
            <person name="Magnabosco C."/>
            <person name="Momper L."/>
            <person name="Gold D.A."/>
            <person name="Bosak T."/>
            <person name="Fournier G.P."/>
        </authorList>
    </citation>
    <scope>NUCLEOTIDE SEQUENCE [LARGE SCALE GENOMIC DNA]</scope>
    <source>
        <strain evidence="1 2">ULC007</strain>
    </source>
</reference>
<accession>A0A2T1DGZ2</accession>
<reference evidence="1 2" key="1">
    <citation type="submission" date="2018-02" db="EMBL/GenBank/DDBJ databases">
        <authorList>
            <person name="Cohen D.B."/>
            <person name="Kent A.D."/>
        </authorList>
    </citation>
    <scope>NUCLEOTIDE SEQUENCE [LARGE SCALE GENOMIC DNA]</scope>
    <source>
        <strain evidence="1 2">ULC007</strain>
    </source>
</reference>
<dbReference type="Proteomes" id="UP000238634">
    <property type="component" value="Unassembled WGS sequence"/>
</dbReference>
<dbReference type="EMBL" id="PVWG01000009">
    <property type="protein sequence ID" value="PSB19711.1"/>
    <property type="molecule type" value="Genomic_DNA"/>
</dbReference>
<dbReference type="OrthoDB" id="515321at2"/>
<dbReference type="RefSeq" id="WP_073071664.1">
    <property type="nucleotide sequence ID" value="NZ_MPPI01000012.1"/>
</dbReference>
<keyword evidence="2" id="KW-1185">Reference proteome</keyword>
<proteinExistence type="predicted"/>
<evidence type="ECO:0000313" key="2">
    <source>
        <dbReference type="Proteomes" id="UP000238634"/>
    </source>
</evidence>
<gene>
    <name evidence="1" type="ORF">C7B65_10485</name>
</gene>
<organism evidence="1 2">
    <name type="scientific">Phormidesmis priestleyi ULC007</name>
    <dbReference type="NCBI Taxonomy" id="1920490"/>
    <lineage>
        <taxon>Bacteria</taxon>
        <taxon>Bacillati</taxon>
        <taxon>Cyanobacteriota</taxon>
        <taxon>Cyanophyceae</taxon>
        <taxon>Leptolyngbyales</taxon>
        <taxon>Leptolyngbyaceae</taxon>
        <taxon>Phormidesmis</taxon>
    </lineage>
</organism>
<dbReference type="AlphaFoldDB" id="A0A2T1DGZ2"/>
<name>A0A2T1DGZ2_9CYAN</name>
<evidence type="ECO:0000313" key="1">
    <source>
        <dbReference type="EMBL" id="PSB19711.1"/>
    </source>
</evidence>
<comment type="caution">
    <text evidence="1">The sequence shown here is derived from an EMBL/GenBank/DDBJ whole genome shotgun (WGS) entry which is preliminary data.</text>
</comment>
<sequence length="94" mass="10675">MKTIETIAHVAPDGKLTLQLPADIPPGDHKIVLVIDEVPMSQTESSKERSNAWNVLKKYAGTVKDLPEDWAIEHDHYLYGIPRRNSQEPSMQHF</sequence>
<protein>
    <submittedName>
        <fullName evidence="1">Uncharacterized protein</fullName>
    </submittedName>
</protein>